<dbReference type="PANTHER" id="PTHR44196:SF1">
    <property type="entry name" value="DEHYDROGENASE_REDUCTASE SDR FAMILY MEMBER 7B"/>
    <property type="match status" value="1"/>
</dbReference>
<reference evidence="3" key="1">
    <citation type="submission" date="2018-05" db="EMBL/GenBank/DDBJ databases">
        <authorList>
            <person name="Lanie J.A."/>
            <person name="Ng W.-L."/>
            <person name="Kazmierczak K.M."/>
            <person name="Andrzejewski T.M."/>
            <person name="Davidsen T.M."/>
            <person name="Wayne K.J."/>
            <person name="Tettelin H."/>
            <person name="Glass J.I."/>
            <person name="Rusch D."/>
            <person name="Podicherti R."/>
            <person name="Tsui H.-C.T."/>
            <person name="Winkler M.E."/>
        </authorList>
    </citation>
    <scope>NUCLEOTIDE SEQUENCE</scope>
</reference>
<dbReference type="EMBL" id="UINC01143205">
    <property type="protein sequence ID" value="SVD31993.1"/>
    <property type="molecule type" value="Genomic_DNA"/>
</dbReference>
<keyword evidence="2" id="KW-0560">Oxidoreductase</keyword>
<feature type="non-terminal residue" evidence="3">
    <location>
        <position position="164"/>
    </location>
</feature>
<evidence type="ECO:0000256" key="2">
    <source>
        <dbReference type="ARBA" id="ARBA00023002"/>
    </source>
</evidence>
<name>A0A382UCL7_9ZZZZ</name>
<protein>
    <recommendedName>
        <fullName evidence="4">Short-chain dehydrogenase/reductase SDR</fullName>
    </recommendedName>
</protein>
<gene>
    <name evidence="3" type="ORF">METZ01_LOCUS384847</name>
</gene>
<dbReference type="Pfam" id="PF00106">
    <property type="entry name" value="adh_short"/>
    <property type="match status" value="1"/>
</dbReference>
<evidence type="ECO:0008006" key="4">
    <source>
        <dbReference type="Google" id="ProtNLM"/>
    </source>
</evidence>
<dbReference type="PANTHER" id="PTHR44196">
    <property type="entry name" value="DEHYDROGENASE/REDUCTASE SDR FAMILY MEMBER 7B"/>
    <property type="match status" value="1"/>
</dbReference>
<accession>A0A382UCL7</accession>
<sequence length="164" mass="16965">MELGLTNRVAIVTGGSEGIGKAAAISLAREGANVTILARTQSKLESALQEIRSTAVGEVESISCDVTDQSAVNKTFGHILQQWGKVDILVNNAGSGNANSFDDLTDVMLDGDLQLKVFGAVFCSQAVLPSMRKARWGRIINITTAAGKAAAGSSVPTSMSRAAG</sequence>
<dbReference type="AlphaFoldDB" id="A0A382UCL7"/>
<dbReference type="PRINTS" id="PR00081">
    <property type="entry name" value="GDHRDH"/>
</dbReference>
<dbReference type="GO" id="GO:0016491">
    <property type="term" value="F:oxidoreductase activity"/>
    <property type="evidence" value="ECO:0007669"/>
    <property type="project" value="UniProtKB-KW"/>
</dbReference>
<dbReference type="SUPFAM" id="SSF51735">
    <property type="entry name" value="NAD(P)-binding Rossmann-fold domains"/>
    <property type="match status" value="1"/>
</dbReference>
<organism evidence="3">
    <name type="scientific">marine metagenome</name>
    <dbReference type="NCBI Taxonomy" id="408172"/>
    <lineage>
        <taxon>unclassified sequences</taxon>
        <taxon>metagenomes</taxon>
        <taxon>ecological metagenomes</taxon>
    </lineage>
</organism>
<dbReference type="GO" id="GO:0016020">
    <property type="term" value="C:membrane"/>
    <property type="evidence" value="ECO:0007669"/>
    <property type="project" value="TreeGrafter"/>
</dbReference>
<evidence type="ECO:0000313" key="3">
    <source>
        <dbReference type="EMBL" id="SVD31993.1"/>
    </source>
</evidence>
<dbReference type="Gene3D" id="3.40.50.720">
    <property type="entry name" value="NAD(P)-binding Rossmann-like Domain"/>
    <property type="match status" value="1"/>
</dbReference>
<dbReference type="InterPro" id="IPR002347">
    <property type="entry name" value="SDR_fam"/>
</dbReference>
<dbReference type="InterPro" id="IPR036291">
    <property type="entry name" value="NAD(P)-bd_dom_sf"/>
</dbReference>
<evidence type="ECO:0000256" key="1">
    <source>
        <dbReference type="ARBA" id="ARBA00006484"/>
    </source>
</evidence>
<comment type="similarity">
    <text evidence="1">Belongs to the short-chain dehydrogenases/reductases (SDR) family.</text>
</comment>
<proteinExistence type="inferred from homology"/>